<keyword evidence="2" id="KW-1185">Reference proteome</keyword>
<name>A0A445BR74_ARAHY</name>
<proteinExistence type="predicted"/>
<dbReference type="PANTHER" id="PTHR35550">
    <property type="match status" value="1"/>
</dbReference>
<evidence type="ECO:0000313" key="1">
    <source>
        <dbReference type="EMBL" id="RYR41177.1"/>
    </source>
</evidence>
<evidence type="ECO:0008006" key="3">
    <source>
        <dbReference type="Google" id="ProtNLM"/>
    </source>
</evidence>
<gene>
    <name evidence="1" type="ORF">Ahy_A08g037570</name>
</gene>
<evidence type="ECO:0000313" key="2">
    <source>
        <dbReference type="Proteomes" id="UP000289738"/>
    </source>
</evidence>
<dbReference type="AlphaFoldDB" id="A0A445BR74"/>
<comment type="caution">
    <text evidence="1">The sequence shown here is derived from an EMBL/GenBank/DDBJ whole genome shotgun (WGS) entry which is preliminary data.</text>
</comment>
<dbReference type="Proteomes" id="UP000289738">
    <property type="component" value="Chromosome A08"/>
</dbReference>
<organism evidence="1 2">
    <name type="scientific">Arachis hypogaea</name>
    <name type="common">Peanut</name>
    <dbReference type="NCBI Taxonomy" id="3818"/>
    <lineage>
        <taxon>Eukaryota</taxon>
        <taxon>Viridiplantae</taxon>
        <taxon>Streptophyta</taxon>
        <taxon>Embryophyta</taxon>
        <taxon>Tracheophyta</taxon>
        <taxon>Spermatophyta</taxon>
        <taxon>Magnoliopsida</taxon>
        <taxon>eudicotyledons</taxon>
        <taxon>Gunneridae</taxon>
        <taxon>Pentapetalae</taxon>
        <taxon>rosids</taxon>
        <taxon>fabids</taxon>
        <taxon>Fabales</taxon>
        <taxon>Fabaceae</taxon>
        <taxon>Papilionoideae</taxon>
        <taxon>50 kb inversion clade</taxon>
        <taxon>dalbergioids sensu lato</taxon>
        <taxon>Dalbergieae</taxon>
        <taxon>Pterocarpus clade</taxon>
        <taxon>Arachis</taxon>
    </lineage>
</organism>
<dbReference type="EMBL" id="SDMP01000008">
    <property type="protein sequence ID" value="RYR41177.1"/>
    <property type="molecule type" value="Genomic_DNA"/>
</dbReference>
<dbReference type="Pfam" id="PF11317">
    <property type="entry name" value="DUF3119"/>
    <property type="match status" value="1"/>
</dbReference>
<reference evidence="1 2" key="1">
    <citation type="submission" date="2019-01" db="EMBL/GenBank/DDBJ databases">
        <title>Sequencing of cultivated peanut Arachis hypogaea provides insights into genome evolution and oil improvement.</title>
        <authorList>
            <person name="Chen X."/>
        </authorList>
    </citation>
    <scope>NUCLEOTIDE SEQUENCE [LARGE SCALE GENOMIC DNA]</scope>
    <source>
        <strain evidence="2">cv. Fuhuasheng</strain>
        <tissue evidence="1">Leaves</tissue>
    </source>
</reference>
<dbReference type="PANTHER" id="PTHR35550:SF2">
    <property type="entry name" value="OS05G0401200 PROTEIN"/>
    <property type="match status" value="1"/>
</dbReference>
<accession>A0A445BR74</accession>
<sequence>MVGITVITLHPHFGFEKHKQMASTLLSLHSFFPIHRRREEIGKLSAFRTSFGGQVLCNPSFCGTQIAINNHGNRLVVNPSMALIVEPDYRIPIVLLGVAGGLAYTENLVSAVPVGLLGLLLLVQATRVRFVFGDEALEVRIGDQLEESGENAFVGGKNRWKYSTFINWEFWWPNFPILVYFKETQTKPEGQIHFFPIILFNIFFMFTNGKQLYDVMVERAGPSKSSGPKES</sequence>
<dbReference type="InterPro" id="IPR021467">
    <property type="entry name" value="DUF3119"/>
</dbReference>
<protein>
    <recommendedName>
        <fullName evidence="3">DUF3119 family protein</fullName>
    </recommendedName>
</protein>